<dbReference type="EMBL" id="SODO01000002">
    <property type="protein sequence ID" value="TDW61379.1"/>
    <property type="molecule type" value="Genomic_DNA"/>
</dbReference>
<gene>
    <name evidence="1" type="ORF">LY04_00917</name>
</gene>
<keyword evidence="2" id="KW-1185">Reference proteome</keyword>
<proteinExistence type="predicted"/>
<dbReference type="Pfam" id="PF05930">
    <property type="entry name" value="Phage_AlpA"/>
    <property type="match status" value="1"/>
</dbReference>
<name>A0ABY2F1S8_9GAMM</name>
<dbReference type="RefSeq" id="WP_208321674.1">
    <property type="nucleotide sequence ID" value="NZ_NQJF01000003.1"/>
</dbReference>
<sequence length="89" mass="10064">MENTRKRSVSLLQMKQVCERLSISRSSLYNRIKDGLITPPINIGTTAVRWPDSEIDTLVAAMITGKTKAELQRLVNDLTIQRNNSTPQH</sequence>
<evidence type="ECO:0000313" key="2">
    <source>
        <dbReference type="Proteomes" id="UP000295058"/>
    </source>
</evidence>
<dbReference type="Gene3D" id="1.10.238.160">
    <property type="match status" value="1"/>
</dbReference>
<evidence type="ECO:0000313" key="1">
    <source>
        <dbReference type="EMBL" id="TDW61379.1"/>
    </source>
</evidence>
<dbReference type="Proteomes" id="UP000295058">
    <property type="component" value="Unassembled WGS sequence"/>
</dbReference>
<reference evidence="1 2" key="1">
    <citation type="submission" date="2019-03" db="EMBL/GenBank/DDBJ databases">
        <title>Genomic Encyclopedia of Archaeal and Bacterial Type Strains, Phase II (KMG-II): from individual species to whole genera.</title>
        <authorList>
            <person name="Goeker M."/>
        </authorList>
    </citation>
    <scope>NUCLEOTIDE SEQUENCE [LARGE SCALE GENOMIC DNA]</scope>
    <source>
        <strain evidence="1 2">DSM 15594</strain>
    </source>
</reference>
<dbReference type="InterPro" id="IPR010260">
    <property type="entry name" value="AlpA"/>
</dbReference>
<organism evidence="1 2">
    <name type="scientific">Oceanimonas baumannii</name>
    <dbReference type="NCBI Taxonomy" id="129578"/>
    <lineage>
        <taxon>Bacteria</taxon>
        <taxon>Pseudomonadati</taxon>
        <taxon>Pseudomonadota</taxon>
        <taxon>Gammaproteobacteria</taxon>
        <taxon>Aeromonadales</taxon>
        <taxon>Aeromonadaceae</taxon>
        <taxon>Oceanimonas</taxon>
    </lineage>
</organism>
<accession>A0ABY2F1S8</accession>
<protein>
    <submittedName>
        <fullName evidence="1">AlpA family transcriptional regulator</fullName>
    </submittedName>
</protein>
<comment type="caution">
    <text evidence="1">The sequence shown here is derived from an EMBL/GenBank/DDBJ whole genome shotgun (WGS) entry which is preliminary data.</text>
</comment>